<accession>A0A8S0WR17</accession>
<feature type="compositionally biased region" description="Pro residues" evidence="1">
    <location>
        <begin position="301"/>
        <end position="314"/>
    </location>
</feature>
<gene>
    <name evidence="4" type="ORF">AAE3_LOCUS5580</name>
</gene>
<name>A0A8S0WR17_CYCAE</name>
<evidence type="ECO:0000259" key="2">
    <source>
        <dbReference type="PROSITE" id="PS50090"/>
    </source>
</evidence>
<dbReference type="PANTHER" id="PTHR22705">
    <property type="entry name" value="ZINC FINGER, ZZ DOMAIN CONTAINING 3"/>
    <property type="match status" value="1"/>
</dbReference>
<dbReference type="InterPro" id="IPR001005">
    <property type="entry name" value="SANT/Myb"/>
</dbReference>
<dbReference type="CDD" id="cd00167">
    <property type="entry name" value="SANT"/>
    <property type="match status" value="1"/>
</dbReference>
<feature type="region of interest" description="Disordered" evidence="1">
    <location>
        <begin position="290"/>
        <end position="449"/>
    </location>
</feature>
<dbReference type="InterPro" id="IPR037830">
    <property type="entry name" value="ZZZ3"/>
</dbReference>
<evidence type="ECO:0000256" key="1">
    <source>
        <dbReference type="SAM" id="MobiDB-lite"/>
    </source>
</evidence>
<dbReference type="AlphaFoldDB" id="A0A8S0WR17"/>
<protein>
    <recommendedName>
        <fullName evidence="6">Myb-like domain-containing protein</fullName>
    </recommendedName>
</protein>
<dbReference type="InterPro" id="IPR017930">
    <property type="entry name" value="Myb_dom"/>
</dbReference>
<dbReference type="SUPFAM" id="SSF46689">
    <property type="entry name" value="Homeodomain-like"/>
    <property type="match status" value="1"/>
</dbReference>
<dbReference type="Pfam" id="PF23082">
    <property type="entry name" value="Myb_DNA-binding_2"/>
    <property type="match status" value="1"/>
</dbReference>
<evidence type="ECO:0000313" key="4">
    <source>
        <dbReference type="EMBL" id="CAA7263332.1"/>
    </source>
</evidence>
<organism evidence="4 5">
    <name type="scientific">Cyclocybe aegerita</name>
    <name type="common">Black poplar mushroom</name>
    <name type="synonym">Agrocybe aegerita</name>
    <dbReference type="NCBI Taxonomy" id="1973307"/>
    <lineage>
        <taxon>Eukaryota</taxon>
        <taxon>Fungi</taxon>
        <taxon>Dikarya</taxon>
        <taxon>Basidiomycota</taxon>
        <taxon>Agaricomycotina</taxon>
        <taxon>Agaricomycetes</taxon>
        <taxon>Agaricomycetidae</taxon>
        <taxon>Agaricales</taxon>
        <taxon>Agaricineae</taxon>
        <taxon>Bolbitiaceae</taxon>
        <taxon>Cyclocybe</taxon>
    </lineage>
</organism>
<keyword evidence="5" id="KW-1185">Reference proteome</keyword>
<evidence type="ECO:0008006" key="6">
    <source>
        <dbReference type="Google" id="ProtNLM"/>
    </source>
</evidence>
<evidence type="ECO:0000259" key="3">
    <source>
        <dbReference type="PROSITE" id="PS51294"/>
    </source>
</evidence>
<feature type="compositionally biased region" description="Polar residues" evidence="1">
    <location>
        <begin position="1"/>
        <end position="16"/>
    </location>
</feature>
<feature type="domain" description="HTH myb-type" evidence="3">
    <location>
        <begin position="445"/>
        <end position="504"/>
    </location>
</feature>
<dbReference type="SMART" id="SM00717">
    <property type="entry name" value="SANT"/>
    <property type="match status" value="1"/>
</dbReference>
<dbReference type="Gene3D" id="1.10.10.60">
    <property type="entry name" value="Homeodomain-like"/>
    <property type="match status" value="1"/>
</dbReference>
<feature type="region of interest" description="Disordered" evidence="1">
    <location>
        <begin position="1"/>
        <end position="20"/>
    </location>
</feature>
<dbReference type="PANTHER" id="PTHR22705:SF0">
    <property type="entry name" value="ZZ-TYPE ZINC FINGER-CONTAINING PROTEIN 3"/>
    <property type="match status" value="1"/>
</dbReference>
<dbReference type="PROSITE" id="PS51294">
    <property type="entry name" value="HTH_MYB"/>
    <property type="match status" value="1"/>
</dbReference>
<dbReference type="PROSITE" id="PS50090">
    <property type="entry name" value="MYB_LIKE"/>
    <property type="match status" value="1"/>
</dbReference>
<feature type="compositionally biased region" description="Acidic residues" evidence="1">
    <location>
        <begin position="382"/>
        <end position="404"/>
    </location>
</feature>
<sequence>MNTTKRPTNGADSTNDPDAERRARTMQALDAFIATQRVLLERQKADITRLQTLQASLNERPEQVIENLSAKLADKSFRLSEQPEYRIGKMAQGFEWAAFAGCDPTRLQNLTTRAMAALAARAVPPPHPPHTTPSSTPPQISELQALVRKARIDLVDPVLARCSEFVASLGPDPVPDEEDEECIQTRKENAKRLAEREKIKLLKERKLRAKPRCGLSVRGGVLGTQQLGVTGVRGGPRAQPEARGQGEEGVWVRQDGEDESGDVDVTFDDDDFKADSVLRMEDAEDEVIKAIGPGKTLLHHLPPPLPPSLSPSPSPTLMLEDDRRRQRVRKPTRKVRELEERAEEERPRPRGKVVLRINGSAKVVAKEEEMDVDVDAGTLDRMEEDDGEEDEEQDELDSSSDVDSDSTLAPNVKPYKKIKDAKNTPSAGRGGRIRKPTGPKQLKPKPETYKQAWSMEEQNLLEQLLEAIPDGEKFRWQKISRAMDGRRTPRQVASRVQKYFEKLKKFGVV</sequence>
<feature type="domain" description="Myb-like" evidence="2">
    <location>
        <begin position="445"/>
        <end position="500"/>
    </location>
</feature>
<feature type="compositionally biased region" description="Acidic residues" evidence="1">
    <location>
        <begin position="256"/>
        <end position="269"/>
    </location>
</feature>
<reference evidence="4 5" key="1">
    <citation type="submission" date="2020-01" db="EMBL/GenBank/DDBJ databases">
        <authorList>
            <person name="Gupta K D."/>
        </authorList>
    </citation>
    <scope>NUCLEOTIDE SEQUENCE [LARGE SCALE GENOMIC DNA]</scope>
</reference>
<dbReference type="EMBL" id="CACVBS010000039">
    <property type="protein sequence ID" value="CAA7263332.1"/>
    <property type="molecule type" value="Genomic_DNA"/>
</dbReference>
<proteinExistence type="predicted"/>
<comment type="caution">
    <text evidence="4">The sequence shown here is derived from an EMBL/GenBank/DDBJ whole genome shotgun (WGS) entry which is preliminary data.</text>
</comment>
<feature type="region of interest" description="Disordered" evidence="1">
    <location>
        <begin position="228"/>
        <end position="269"/>
    </location>
</feature>
<feature type="compositionally biased region" description="Basic and acidic residues" evidence="1">
    <location>
        <begin position="334"/>
        <end position="348"/>
    </location>
</feature>
<dbReference type="InterPro" id="IPR009057">
    <property type="entry name" value="Homeodomain-like_sf"/>
</dbReference>
<dbReference type="Proteomes" id="UP000467700">
    <property type="component" value="Unassembled WGS sequence"/>
</dbReference>
<dbReference type="OrthoDB" id="424753at2759"/>
<evidence type="ECO:0000313" key="5">
    <source>
        <dbReference type="Proteomes" id="UP000467700"/>
    </source>
</evidence>